<keyword evidence="6" id="KW-0460">Magnesium</keyword>
<dbReference type="PATRIC" id="fig|883113.3.peg.893"/>
<dbReference type="Proteomes" id="UP000006190">
    <property type="component" value="Unassembled WGS sequence"/>
</dbReference>
<gene>
    <name evidence="6" type="primary">ppk</name>
    <name evidence="13" type="ORF">HMPREF9708_00898</name>
</gene>
<dbReference type="GO" id="GO:0009358">
    <property type="term" value="C:polyphosphate kinase complex"/>
    <property type="evidence" value="ECO:0007669"/>
    <property type="project" value="InterPro"/>
</dbReference>
<dbReference type="NCBIfam" id="NF003920">
    <property type="entry name" value="PRK05443.2-1"/>
    <property type="match status" value="1"/>
</dbReference>
<keyword evidence="1 6" id="KW-0597">Phosphoprotein</keyword>
<dbReference type="InterPro" id="IPR041108">
    <property type="entry name" value="PP_kinase_C_1"/>
</dbReference>
<organism evidence="13 14">
    <name type="scientific">Facklamia languida CCUG 37842</name>
    <dbReference type="NCBI Taxonomy" id="883113"/>
    <lineage>
        <taxon>Bacteria</taxon>
        <taxon>Bacillati</taxon>
        <taxon>Bacillota</taxon>
        <taxon>Bacilli</taxon>
        <taxon>Lactobacillales</taxon>
        <taxon>Aerococcaceae</taxon>
        <taxon>Facklamia</taxon>
    </lineage>
</organism>
<evidence type="ECO:0000256" key="6">
    <source>
        <dbReference type="HAMAP-Rule" id="MF_00347"/>
    </source>
</evidence>
<feature type="region of interest" description="Disordered" evidence="8">
    <location>
        <begin position="1"/>
        <end position="21"/>
    </location>
</feature>
<dbReference type="CDD" id="cd09165">
    <property type="entry name" value="PLDc_PaPPK1_C1_like"/>
    <property type="match status" value="1"/>
</dbReference>
<dbReference type="NCBIfam" id="TIGR03705">
    <property type="entry name" value="poly_P_kin"/>
    <property type="match status" value="1"/>
</dbReference>
<proteinExistence type="inferred from homology"/>
<dbReference type="CDD" id="cd09168">
    <property type="entry name" value="PLDc_PaPPK1_C2_like"/>
    <property type="match status" value="1"/>
</dbReference>
<keyword evidence="3 6" id="KW-0547">Nucleotide-binding</keyword>
<dbReference type="SUPFAM" id="SSF143724">
    <property type="entry name" value="PHP14-like"/>
    <property type="match status" value="1"/>
</dbReference>
<dbReference type="InterPro" id="IPR036830">
    <property type="entry name" value="PP_kinase_middle_dom_sf"/>
</dbReference>
<evidence type="ECO:0000256" key="4">
    <source>
        <dbReference type="ARBA" id="ARBA00022777"/>
    </source>
</evidence>
<evidence type="ECO:0000256" key="8">
    <source>
        <dbReference type="SAM" id="MobiDB-lite"/>
    </source>
</evidence>
<feature type="binding site" evidence="6">
    <location>
        <position position="491"/>
    </location>
    <ligand>
        <name>ATP</name>
        <dbReference type="ChEBI" id="CHEBI:30616"/>
    </ligand>
</feature>
<dbReference type="Pfam" id="PF02503">
    <property type="entry name" value="PP_kinase"/>
    <property type="match status" value="1"/>
</dbReference>
<dbReference type="EMBL" id="AGEG01000010">
    <property type="protein sequence ID" value="EHR37140.1"/>
    <property type="molecule type" value="Genomic_DNA"/>
</dbReference>
<feature type="binding site" evidence="6">
    <location>
        <position position="398"/>
    </location>
    <ligand>
        <name>Mg(2+)</name>
        <dbReference type="ChEBI" id="CHEBI:18420"/>
    </ligand>
</feature>
<dbReference type="InterPro" id="IPR025200">
    <property type="entry name" value="PPK_C_dom2"/>
</dbReference>
<dbReference type="STRING" id="883113.HMPREF9708_00898"/>
<feature type="domain" description="Polyphosphate kinase C-terminal" evidence="11">
    <location>
        <begin position="526"/>
        <end position="697"/>
    </location>
</feature>
<feature type="domain" description="Polyphosphate kinase C-terminal" evidence="12">
    <location>
        <begin position="355"/>
        <end position="517"/>
    </location>
</feature>
<dbReference type="PIRSF" id="PIRSF015589">
    <property type="entry name" value="PP_kinase"/>
    <property type="match status" value="1"/>
</dbReference>
<name>H3NJ59_9LACT</name>
<comment type="caution">
    <text evidence="13">The sequence shown here is derived from an EMBL/GenBank/DDBJ whole genome shotgun (WGS) entry which is preliminary data.</text>
</comment>
<comment type="similarity">
    <text evidence="6 7">Belongs to the polyphosphate kinase 1 (PPK1) family.</text>
</comment>
<feature type="binding site" evidence="6">
    <location>
        <position position="71"/>
    </location>
    <ligand>
        <name>ATP</name>
        <dbReference type="ChEBI" id="CHEBI:30616"/>
    </ligand>
</feature>
<keyword evidence="6" id="KW-0479">Metal-binding</keyword>
<evidence type="ECO:0000259" key="12">
    <source>
        <dbReference type="Pfam" id="PF17941"/>
    </source>
</evidence>
<dbReference type="InterPro" id="IPR003414">
    <property type="entry name" value="PP_kinase"/>
</dbReference>
<keyword evidence="5 6" id="KW-0067">ATP-binding</keyword>
<feature type="binding site" evidence="6">
    <location>
        <position position="615"/>
    </location>
    <ligand>
        <name>ATP</name>
        <dbReference type="ChEBI" id="CHEBI:30616"/>
    </ligand>
</feature>
<dbReference type="OrthoDB" id="9761456at2"/>
<evidence type="ECO:0000256" key="1">
    <source>
        <dbReference type="ARBA" id="ARBA00022553"/>
    </source>
</evidence>
<keyword evidence="2 6" id="KW-0808">Transferase</keyword>
<evidence type="ECO:0000259" key="10">
    <source>
        <dbReference type="Pfam" id="PF13089"/>
    </source>
</evidence>
<dbReference type="Gene3D" id="3.30.1840.10">
    <property type="entry name" value="Polyphosphate kinase middle domain"/>
    <property type="match status" value="1"/>
</dbReference>
<dbReference type="SUPFAM" id="SSF140356">
    <property type="entry name" value="PPK N-terminal domain-like"/>
    <property type="match status" value="1"/>
</dbReference>
<evidence type="ECO:0000259" key="11">
    <source>
        <dbReference type="Pfam" id="PF13090"/>
    </source>
</evidence>
<comment type="PTM">
    <text evidence="6 7">An intermediate of this reaction is the autophosphorylated ppk in which a phosphate is covalently linked to a histidine residue through a N-P bond.</text>
</comment>
<evidence type="ECO:0000256" key="5">
    <source>
        <dbReference type="ARBA" id="ARBA00022840"/>
    </source>
</evidence>
<dbReference type="HOGENOM" id="CLU_009678_5_0_9"/>
<dbReference type="Gene3D" id="1.20.58.310">
    <property type="entry name" value="Polyphosphate kinase N-terminal domain"/>
    <property type="match status" value="1"/>
</dbReference>
<feature type="active site" description="Phosphohistidine intermediate" evidence="6">
    <location>
        <position position="458"/>
    </location>
</feature>
<dbReference type="EC" id="2.7.4.1" evidence="6 7"/>
<feature type="binding site" evidence="6">
    <location>
        <position position="428"/>
    </location>
    <ligand>
        <name>Mg(2+)</name>
        <dbReference type="ChEBI" id="CHEBI:18420"/>
    </ligand>
</feature>
<dbReference type="Gene3D" id="3.30.870.10">
    <property type="entry name" value="Endonuclease Chain A"/>
    <property type="match status" value="2"/>
</dbReference>
<dbReference type="NCBIfam" id="NF003917">
    <property type="entry name" value="PRK05443.1-1"/>
    <property type="match status" value="1"/>
</dbReference>
<dbReference type="AlphaFoldDB" id="H3NJ59"/>
<evidence type="ECO:0000313" key="13">
    <source>
        <dbReference type="EMBL" id="EHR37140.1"/>
    </source>
</evidence>
<dbReference type="NCBIfam" id="NF003918">
    <property type="entry name" value="PRK05443.1-2"/>
    <property type="match status" value="1"/>
</dbReference>
<evidence type="ECO:0000259" key="9">
    <source>
        <dbReference type="Pfam" id="PF02503"/>
    </source>
</evidence>
<evidence type="ECO:0000256" key="3">
    <source>
        <dbReference type="ARBA" id="ARBA00022741"/>
    </source>
</evidence>
<feature type="binding site" evidence="6">
    <location>
        <position position="587"/>
    </location>
    <ligand>
        <name>ATP</name>
        <dbReference type="ChEBI" id="CHEBI:30616"/>
    </ligand>
</feature>
<dbReference type="PANTHER" id="PTHR30218:SF0">
    <property type="entry name" value="POLYPHOSPHATE KINASE"/>
    <property type="match status" value="1"/>
</dbReference>
<dbReference type="InterPro" id="IPR036832">
    <property type="entry name" value="PPK_N_dom_sf"/>
</dbReference>
<feature type="domain" description="Polyphosphate kinase N-terminal" evidence="10">
    <location>
        <begin position="33"/>
        <end position="135"/>
    </location>
</feature>
<dbReference type="GO" id="GO:0005524">
    <property type="term" value="F:ATP binding"/>
    <property type="evidence" value="ECO:0007669"/>
    <property type="project" value="UniProtKB-KW"/>
</dbReference>
<dbReference type="NCBIfam" id="NF003921">
    <property type="entry name" value="PRK05443.2-2"/>
    <property type="match status" value="1"/>
</dbReference>
<accession>H3NJ59</accession>
<dbReference type="Pfam" id="PF13089">
    <property type="entry name" value="PP_kinase_N"/>
    <property type="match status" value="1"/>
</dbReference>
<dbReference type="GO" id="GO:0008976">
    <property type="term" value="F:polyphosphate kinase activity"/>
    <property type="evidence" value="ECO:0007669"/>
    <property type="project" value="UniProtKB-UniRule"/>
</dbReference>
<dbReference type="Pfam" id="PF17941">
    <property type="entry name" value="PP_kinase_C_1"/>
    <property type="match status" value="1"/>
</dbReference>
<keyword evidence="14" id="KW-1185">Reference proteome</keyword>
<comment type="catalytic activity">
    <reaction evidence="6 7">
        <text>[phosphate](n) + ATP = [phosphate](n+1) + ADP</text>
        <dbReference type="Rhea" id="RHEA:19573"/>
        <dbReference type="Rhea" id="RHEA-COMP:9859"/>
        <dbReference type="Rhea" id="RHEA-COMP:14280"/>
        <dbReference type="ChEBI" id="CHEBI:16838"/>
        <dbReference type="ChEBI" id="CHEBI:30616"/>
        <dbReference type="ChEBI" id="CHEBI:456216"/>
        <dbReference type="EC" id="2.7.4.1"/>
    </reaction>
</comment>
<reference evidence="13 14" key="1">
    <citation type="submission" date="2012-01" db="EMBL/GenBank/DDBJ databases">
        <title>The Genome Sequence of Facklamia languida CCUG 37842.</title>
        <authorList>
            <consortium name="The Broad Institute Genome Sequencing Platform"/>
            <person name="Earl A."/>
            <person name="Ward D."/>
            <person name="Feldgarden M."/>
            <person name="Gevers D."/>
            <person name="Huys G."/>
            <person name="Young S.K."/>
            <person name="Zeng Q."/>
            <person name="Gargeya S."/>
            <person name="Fitzgerald M."/>
            <person name="Haas B."/>
            <person name="Abouelleil A."/>
            <person name="Alvarado L."/>
            <person name="Arachchi H.M."/>
            <person name="Berlin A."/>
            <person name="Chapman S.B."/>
            <person name="Gearin G."/>
            <person name="Goldberg J."/>
            <person name="Griggs A."/>
            <person name="Gujja S."/>
            <person name="Hansen M."/>
            <person name="Heiman D."/>
            <person name="Howarth C."/>
            <person name="Larimer J."/>
            <person name="Lui A."/>
            <person name="MacDonald P.J.P."/>
            <person name="McCowen C."/>
            <person name="Montmayeur A."/>
            <person name="Murphy C."/>
            <person name="Neiman D."/>
            <person name="Pearson M."/>
            <person name="Priest M."/>
            <person name="Roberts A."/>
            <person name="Saif S."/>
            <person name="Shea T."/>
            <person name="Sisk P."/>
            <person name="Stolte C."/>
            <person name="Sykes S."/>
            <person name="Wortman J."/>
            <person name="Nusbaum C."/>
            <person name="Birren B."/>
        </authorList>
    </citation>
    <scope>NUCLEOTIDE SEQUENCE [LARGE SCALE GENOMIC DNA]</scope>
    <source>
        <strain evidence="13 14">CCUG 37842</strain>
    </source>
</reference>
<comment type="cofactor">
    <cofactor evidence="6">
        <name>Mg(2+)</name>
        <dbReference type="ChEBI" id="CHEBI:18420"/>
    </cofactor>
</comment>
<evidence type="ECO:0000256" key="7">
    <source>
        <dbReference type="RuleBase" id="RU003800"/>
    </source>
</evidence>
<dbReference type="GO" id="GO:0046872">
    <property type="term" value="F:metal ion binding"/>
    <property type="evidence" value="ECO:0007669"/>
    <property type="project" value="UniProtKB-KW"/>
</dbReference>
<keyword evidence="4 6" id="KW-0418">Kinase</keyword>
<sequence>MADKKKNKTKSLTSQEVDLHPSPANHFDQPDYYFNRELSWLDFNRRCIEDAYDPNNPLLEQLNFLAIGSSNLDEFYMVRVAGVFDQYLAGVEVSENKTYMTPDQLLNQISEKNRKNVDRQYKRFKELMAILPNTGYQLKSMNDLSETELAEVEYFFKTLLLPTLSPLGIDAYRPFPHIANKVIHIMVKLEKEGEEHRAIIPIPQLIDRYFTIKGPNPTIVLVEDIILYYLDRIFEGYQIIFAYPFRITRNADFAIAEDGASDLLDLIEDYVKQRKNGIAIRIEIDTSRLHEFTDQQIHYLKETFHLKDRAVYLIDGPLDLTFLFKLRSEIGQDHPDLLFPPHQPYLNPGHLGEDLFTNMRDHDILLHHPYDSFDPIVNFVDHAASDPQTIAIKQTLYRVSKNSPIISALKKAAENGKEVTVLVELKARFDEENNVFWARELEEAGCHVLYGVSELKTHSKITLIIRKEDDKIQRYLHLGTGNYNDKTAKIYTDMGLFTTHPGLTDDASHFFNYLSGFTSLPDYKYLHVSPFAIRDSLMDAIDDEMAYQAQYGNGRIIAKMNSLTDKPLIQKLYQASQAGVQIDLIVRGICCLRPGLPGISDNIRVRSIVGRFLEHSRIYYFYRNGEQHLFLSSADMMTRNMIKRVEIEFPILDKDLEADVLDFLHLELADTLKARELQSDGQYTRPDATDDQALNSQDQLIQRASQRQEELDQWLEAQKPSGVRTSKKTLKRLKESRMDSELSLWQRFIQWIKSI</sequence>
<feature type="domain" description="Polyphosphate kinase middle" evidence="9">
    <location>
        <begin position="150"/>
        <end position="326"/>
    </location>
</feature>
<comment type="function">
    <text evidence="6 7">Catalyzes the reversible transfer of the terminal phosphate of ATP to form a long-chain polyphosphate (polyP).</text>
</comment>
<dbReference type="InterPro" id="IPR024953">
    <property type="entry name" value="PP_kinase_middle"/>
</dbReference>
<dbReference type="GO" id="GO:0006799">
    <property type="term" value="P:polyphosphate biosynthetic process"/>
    <property type="evidence" value="ECO:0007669"/>
    <property type="project" value="UniProtKB-UniRule"/>
</dbReference>
<dbReference type="SUPFAM" id="SSF56024">
    <property type="entry name" value="Phospholipase D/nuclease"/>
    <property type="match status" value="2"/>
</dbReference>
<dbReference type="HAMAP" id="MF_00347">
    <property type="entry name" value="Polyphosphate_kinase"/>
    <property type="match status" value="1"/>
</dbReference>
<dbReference type="InterPro" id="IPR025198">
    <property type="entry name" value="PPK_N_dom"/>
</dbReference>
<evidence type="ECO:0000313" key="14">
    <source>
        <dbReference type="Proteomes" id="UP000006190"/>
    </source>
</evidence>
<dbReference type="Pfam" id="PF13090">
    <property type="entry name" value="PP_kinase_C"/>
    <property type="match status" value="1"/>
</dbReference>
<protein>
    <recommendedName>
        <fullName evidence="6 7">Polyphosphate kinase</fullName>
        <ecNumber evidence="6 7">2.7.4.1</ecNumber>
    </recommendedName>
    <alternativeName>
        <fullName evidence="6">ATP-polyphosphate phosphotransferase</fullName>
    </alternativeName>
    <alternativeName>
        <fullName evidence="6">Polyphosphoric acid kinase</fullName>
    </alternativeName>
</protein>
<evidence type="ECO:0000256" key="2">
    <source>
        <dbReference type="ARBA" id="ARBA00022679"/>
    </source>
</evidence>
<dbReference type="eggNOG" id="COG0855">
    <property type="taxonomic scope" value="Bacteria"/>
</dbReference>
<dbReference type="RefSeq" id="WP_006309018.1">
    <property type="nucleotide sequence ID" value="NZ_JH601133.1"/>
</dbReference>
<dbReference type="PANTHER" id="PTHR30218">
    <property type="entry name" value="POLYPHOSPHATE KINASE"/>
    <property type="match status" value="1"/>
</dbReference>